<dbReference type="AlphaFoldDB" id="A0AA39SH11"/>
<reference evidence="1" key="2">
    <citation type="submission" date="2023-06" db="EMBL/GenBank/DDBJ databases">
        <authorList>
            <person name="Swenson N.G."/>
            <person name="Wegrzyn J.L."/>
            <person name="Mcevoy S.L."/>
        </authorList>
    </citation>
    <scope>NUCLEOTIDE SEQUENCE</scope>
    <source>
        <strain evidence="1">NS2018</strain>
        <tissue evidence="1">Leaf</tissue>
    </source>
</reference>
<dbReference type="Proteomes" id="UP001168877">
    <property type="component" value="Unassembled WGS sequence"/>
</dbReference>
<reference evidence="1" key="1">
    <citation type="journal article" date="2022" name="Plant J.">
        <title>Strategies of tolerance reflected in two North American maple genomes.</title>
        <authorList>
            <person name="McEvoy S.L."/>
            <person name="Sezen U.U."/>
            <person name="Trouern-Trend A."/>
            <person name="McMahon S.M."/>
            <person name="Schaberg P.G."/>
            <person name="Yang J."/>
            <person name="Wegrzyn J.L."/>
            <person name="Swenson N.G."/>
        </authorList>
    </citation>
    <scope>NUCLEOTIDE SEQUENCE</scope>
    <source>
        <strain evidence="1">NS2018</strain>
    </source>
</reference>
<evidence type="ECO:0000313" key="1">
    <source>
        <dbReference type="EMBL" id="KAK0592641.1"/>
    </source>
</evidence>
<evidence type="ECO:0000313" key="2">
    <source>
        <dbReference type="Proteomes" id="UP001168877"/>
    </source>
</evidence>
<sequence>MEVWEHFECWDLMKKFHGMGCFDLIRWIFGKVKKEVFELFCVILWGLWNERNEFVHAGKVNSAVVIGLPEEAGPPTTTLPQGRSFYDESVGGGLASSSMRRRVASPPISGEALFHKSVARQLTFFVASKRTCSSPTMSSNEELISFGIRGSPPFVGGA</sequence>
<organism evidence="1 2">
    <name type="scientific">Acer saccharum</name>
    <name type="common">Sugar maple</name>
    <dbReference type="NCBI Taxonomy" id="4024"/>
    <lineage>
        <taxon>Eukaryota</taxon>
        <taxon>Viridiplantae</taxon>
        <taxon>Streptophyta</taxon>
        <taxon>Embryophyta</taxon>
        <taxon>Tracheophyta</taxon>
        <taxon>Spermatophyta</taxon>
        <taxon>Magnoliopsida</taxon>
        <taxon>eudicotyledons</taxon>
        <taxon>Gunneridae</taxon>
        <taxon>Pentapetalae</taxon>
        <taxon>rosids</taxon>
        <taxon>malvids</taxon>
        <taxon>Sapindales</taxon>
        <taxon>Sapindaceae</taxon>
        <taxon>Hippocastanoideae</taxon>
        <taxon>Acereae</taxon>
        <taxon>Acer</taxon>
    </lineage>
</organism>
<proteinExistence type="predicted"/>
<name>A0AA39SH11_ACESA</name>
<dbReference type="EMBL" id="JAUESC010000380">
    <property type="protein sequence ID" value="KAK0592641.1"/>
    <property type="molecule type" value="Genomic_DNA"/>
</dbReference>
<comment type="caution">
    <text evidence="1">The sequence shown here is derived from an EMBL/GenBank/DDBJ whole genome shotgun (WGS) entry which is preliminary data.</text>
</comment>
<gene>
    <name evidence="1" type="ORF">LWI29_022791</name>
</gene>
<keyword evidence="2" id="KW-1185">Reference proteome</keyword>
<accession>A0AA39SH11</accession>
<protein>
    <submittedName>
        <fullName evidence="1">Uncharacterized protein</fullName>
    </submittedName>
</protein>